<feature type="region of interest" description="Disordered" evidence="1">
    <location>
        <begin position="185"/>
        <end position="238"/>
    </location>
</feature>
<name>A0A8T1V3Q8_9STRA</name>
<organism evidence="2 3">
    <name type="scientific">Phytophthora pseudosyringae</name>
    <dbReference type="NCBI Taxonomy" id="221518"/>
    <lineage>
        <taxon>Eukaryota</taxon>
        <taxon>Sar</taxon>
        <taxon>Stramenopiles</taxon>
        <taxon>Oomycota</taxon>
        <taxon>Peronosporomycetes</taxon>
        <taxon>Peronosporales</taxon>
        <taxon>Peronosporaceae</taxon>
        <taxon>Phytophthora</taxon>
    </lineage>
</organism>
<sequence>MEHDGHETAASEPDEAVSASSVSSYEDEEQHVELDAVVTEHIDTVLGVSCCEKACLSTRAEDVTRFISGYMKIRLPAIQSGDRARYVFWILRGRPKASLDRCPHAIFEMRAGEPGVVHCRKRPSNKPVTHKLLKRDVADDFSAEETARLWASFKKLDPLPPNKEKIHDIYKKVLQYVPPKLRNDPLYIVPNEDDQEEVAATKRARRNKTTAERKPANKKRSAPKTVKPRKKRSAASDK</sequence>
<protein>
    <submittedName>
        <fullName evidence="2">Uncharacterized protein</fullName>
    </submittedName>
</protein>
<dbReference type="EMBL" id="JAGDFM010001053">
    <property type="protein sequence ID" value="KAG7375591.1"/>
    <property type="molecule type" value="Genomic_DNA"/>
</dbReference>
<comment type="caution">
    <text evidence="2">The sequence shown here is derived from an EMBL/GenBank/DDBJ whole genome shotgun (WGS) entry which is preliminary data.</text>
</comment>
<feature type="compositionally biased region" description="Basic residues" evidence="1">
    <location>
        <begin position="216"/>
        <end position="238"/>
    </location>
</feature>
<evidence type="ECO:0000313" key="2">
    <source>
        <dbReference type="EMBL" id="KAG7375591.1"/>
    </source>
</evidence>
<dbReference type="AlphaFoldDB" id="A0A8T1V3Q8"/>
<accession>A0A8T1V3Q8</accession>
<gene>
    <name evidence="2" type="ORF">PHYPSEUDO_000565</name>
</gene>
<keyword evidence="3" id="KW-1185">Reference proteome</keyword>
<evidence type="ECO:0000256" key="1">
    <source>
        <dbReference type="SAM" id="MobiDB-lite"/>
    </source>
</evidence>
<dbReference type="OrthoDB" id="123069at2759"/>
<dbReference type="Proteomes" id="UP000694044">
    <property type="component" value="Unassembled WGS sequence"/>
</dbReference>
<reference evidence="2" key="1">
    <citation type="submission" date="2021-02" db="EMBL/GenBank/DDBJ databases">
        <authorList>
            <person name="Palmer J.M."/>
        </authorList>
    </citation>
    <scope>NUCLEOTIDE SEQUENCE</scope>
    <source>
        <strain evidence="2">SCRP734</strain>
    </source>
</reference>
<evidence type="ECO:0000313" key="3">
    <source>
        <dbReference type="Proteomes" id="UP000694044"/>
    </source>
</evidence>
<proteinExistence type="predicted"/>
<feature type="region of interest" description="Disordered" evidence="1">
    <location>
        <begin position="1"/>
        <end position="24"/>
    </location>
</feature>